<evidence type="ECO:0000256" key="6">
    <source>
        <dbReference type="ARBA" id="ARBA00023136"/>
    </source>
</evidence>
<feature type="transmembrane region" description="Helical" evidence="7">
    <location>
        <begin position="405"/>
        <end position="426"/>
    </location>
</feature>
<keyword evidence="6 7" id="KW-0472">Membrane</keyword>
<dbReference type="Pfam" id="PF02254">
    <property type="entry name" value="TrkA_N"/>
    <property type="match status" value="1"/>
</dbReference>
<dbReference type="GO" id="GO:0006813">
    <property type="term" value="P:potassium ion transport"/>
    <property type="evidence" value="ECO:0007669"/>
    <property type="project" value="InterPro"/>
</dbReference>
<sequence length="650" mass="69071">MTNEPFLTATATSAVQDAAAVATGAANAAGTHDVPLVATIAMSLLVALVLGWIAARLRMSPLVGYLMAGICVGPHTPGFVADTTMARQLADIGIMLLMLGVGLHFSVRDLWAVRRIAVPGAIGQILTATSIGTCLALIWGWKPIAGFVFGLSLSVASTVVLLRALENRKAVQTHNGRIAIGWLIVEDLAMIIALVLLPAIAAFATGGDAGVLLNGQETAPALPARPGSWFSTLISIVSLSFLNNFLPTHIIWVALGVTILKVAVFISLMLIVGRRALPWLLERAARFGSRELFTLTVLALALGIAYLSSVLFGVSVALGAFFAGVVMSESKLSHQAAEDTLPLKDAFAVLFFVSIGMLFDPTILIEEPLHVLSVVAVIVVGKSLAAFGIVLLFRYPVSTALTVSASLAQIGEFSFILGSFGISLGVLPVEGLTYILAGALISIAFNPVVFWLLGPIERIIRNRPGMHSLDKRVRRNPLSRLPVTVDESLLEGHAVIVGYGRVGSLIARAFDIANVPFVTIEENPGCVTALRQKGQIALMGDATDPFLLEEAHIARARLLIVAIPDSFMVRQVVQSAIAMNPGLTITARTHDESERSFLERSGVDRAIMGEQELGLAMMAFALRNVGMDDASADKMVDDFRVGLRPVRETA</sequence>
<feature type="transmembrane region" description="Helical" evidence="7">
    <location>
        <begin position="177"/>
        <end position="204"/>
    </location>
</feature>
<comment type="subcellular location">
    <subcellularLocation>
        <location evidence="1">Membrane</location>
        <topology evidence="1">Multi-pass membrane protein</topology>
    </subcellularLocation>
</comment>
<protein>
    <submittedName>
        <fullName evidence="9">Cation:proton antiporter</fullName>
    </submittedName>
</protein>
<evidence type="ECO:0000313" key="9">
    <source>
        <dbReference type="EMBL" id="MBE1236904.1"/>
    </source>
</evidence>
<gene>
    <name evidence="9" type="ORF">IHV25_04490</name>
</gene>
<dbReference type="InterPro" id="IPR038770">
    <property type="entry name" value="Na+/solute_symporter_sf"/>
</dbReference>
<feature type="transmembrane region" description="Helical" evidence="7">
    <location>
        <begin position="34"/>
        <end position="55"/>
    </location>
</feature>
<dbReference type="EMBL" id="JACZHT010000002">
    <property type="protein sequence ID" value="MBE1236904.1"/>
    <property type="molecule type" value="Genomic_DNA"/>
</dbReference>
<keyword evidence="3" id="KW-0813">Transport</keyword>
<dbReference type="PROSITE" id="PS51201">
    <property type="entry name" value="RCK_N"/>
    <property type="match status" value="1"/>
</dbReference>
<feature type="transmembrane region" description="Helical" evidence="7">
    <location>
        <begin position="86"/>
        <end position="105"/>
    </location>
</feature>
<dbReference type="InterPro" id="IPR006153">
    <property type="entry name" value="Cation/H_exchanger_TM"/>
</dbReference>
<organism evidence="9 10">
    <name type="scientific">Phaeovibrio sulfidiphilus</name>
    <dbReference type="NCBI Taxonomy" id="1220600"/>
    <lineage>
        <taxon>Bacteria</taxon>
        <taxon>Pseudomonadati</taxon>
        <taxon>Pseudomonadota</taxon>
        <taxon>Alphaproteobacteria</taxon>
        <taxon>Rhodospirillales</taxon>
        <taxon>Rhodospirillaceae</taxon>
        <taxon>Phaeovibrio</taxon>
    </lineage>
</organism>
<accession>A0A8J7CDB1</accession>
<dbReference type="InterPro" id="IPR003148">
    <property type="entry name" value="RCK_N"/>
</dbReference>
<proteinExistence type="inferred from homology"/>
<dbReference type="GO" id="GO:0016020">
    <property type="term" value="C:membrane"/>
    <property type="evidence" value="ECO:0007669"/>
    <property type="project" value="UniProtKB-SubCell"/>
</dbReference>
<feature type="transmembrane region" description="Helical" evidence="7">
    <location>
        <begin position="292"/>
        <end position="325"/>
    </location>
</feature>
<dbReference type="Proteomes" id="UP000631034">
    <property type="component" value="Unassembled WGS sequence"/>
</dbReference>
<feature type="transmembrane region" description="Helical" evidence="7">
    <location>
        <begin position="250"/>
        <end position="272"/>
    </location>
</feature>
<keyword evidence="5 7" id="KW-1133">Transmembrane helix</keyword>
<dbReference type="PANTHER" id="PTHR42751">
    <property type="entry name" value="SODIUM/HYDROGEN EXCHANGER FAMILY/TRKA DOMAIN PROTEIN"/>
    <property type="match status" value="1"/>
</dbReference>
<comment type="caution">
    <text evidence="9">The sequence shown here is derived from an EMBL/GenBank/DDBJ whole genome shotgun (WGS) entry which is preliminary data.</text>
</comment>
<feature type="transmembrane region" description="Helical" evidence="7">
    <location>
        <begin position="144"/>
        <end position="165"/>
    </location>
</feature>
<evidence type="ECO:0000256" key="2">
    <source>
        <dbReference type="ARBA" id="ARBA00005551"/>
    </source>
</evidence>
<dbReference type="GO" id="GO:0015297">
    <property type="term" value="F:antiporter activity"/>
    <property type="evidence" value="ECO:0007669"/>
    <property type="project" value="InterPro"/>
</dbReference>
<evidence type="ECO:0000256" key="4">
    <source>
        <dbReference type="ARBA" id="ARBA00022692"/>
    </source>
</evidence>
<evidence type="ECO:0000256" key="1">
    <source>
        <dbReference type="ARBA" id="ARBA00004141"/>
    </source>
</evidence>
<dbReference type="GO" id="GO:1902600">
    <property type="term" value="P:proton transmembrane transport"/>
    <property type="evidence" value="ECO:0007669"/>
    <property type="project" value="InterPro"/>
</dbReference>
<evidence type="ECO:0000256" key="3">
    <source>
        <dbReference type="ARBA" id="ARBA00022448"/>
    </source>
</evidence>
<feature type="transmembrane region" description="Helical" evidence="7">
    <location>
        <begin position="432"/>
        <end position="453"/>
    </location>
</feature>
<keyword evidence="10" id="KW-1185">Reference proteome</keyword>
<dbReference type="Gene3D" id="3.40.50.720">
    <property type="entry name" value="NAD(P)-binding Rossmann-like Domain"/>
    <property type="match status" value="1"/>
</dbReference>
<comment type="similarity">
    <text evidence="2">Belongs to the monovalent cation:proton antiporter 2 (CPA2) transporter (TC 2.A.37) family.</text>
</comment>
<feature type="transmembrane region" description="Helical" evidence="7">
    <location>
        <begin position="346"/>
        <end position="365"/>
    </location>
</feature>
<dbReference type="InterPro" id="IPR036291">
    <property type="entry name" value="NAD(P)-bd_dom_sf"/>
</dbReference>
<dbReference type="Gene3D" id="1.20.1530.20">
    <property type="match status" value="2"/>
</dbReference>
<evidence type="ECO:0000259" key="8">
    <source>
        <dbReference type="PROSITE" id="PS51201"/>
    </source>
</evidence>
<dbReference type="RefSeq" id="WP_192533903.1">
    <property type="nucleotide sequence ID" value="NZ_JACZHT010000002.1"/>
</dbReference>
<dbReference type="AlphaFoldDB" id="A0A8J7CDB1"/>
<feature type="transmembrane region" description="Helical" evidence="7">
    <location>
        <begin position="371"/>
        <end position="393"/>
    </location>
</feature>
<evidence type="ECO:0000256" key="5">
    <source>
        <dbReference type="ARBA" id="ARBA00022989"/>
    </source>
</evidence>
<evidence type="ECO:0000256" key="7">
    <source>
        <dbReference type="SAM" id="Phobius"/>
    </source>
</evidence>
<feature type="transmembrane region" description="Helical" evidence="7">
    <location>
        <begin position="224"/>
        <end position="243"/>
    </location>
</feature>
<name>A0A8J7CDB1_9PROT</name>
<feature type="transmembrane region" description="Helical" evidence="7">
    <location>
        <begin position="62"/>
        <end position="80"/>
    </location>
</feature>
<feature type="transmembrane region" description="Helical" evidence="7">
    <location>
        <begin position="117"/>
        <end position="138"/>
    </location>
</feature>
<reference evidence="9" key="1">
    <citation type="submission" date="2020-10" db="EMBL/GenBank/DDBJ databases">
        <title>Genome sequence of the unusual species of purple photosynthetic bacteria, Phaeovibrio sulfidiphilus DSM 23193, type strain.</title>
        <authorList>
            <person name="Kyndt J.A."/>
            <person name="Meyer T.E."/>
        </authorList>
    </citation>
    <scope>NUCLEOTIDE SEQUENCE</scope>
    <source>
        <strain evidence="9">DSM 23193</strain>
    </source>
</reference>
<dbReference type="SUPFAM" id="SSF51735">
    <property type="entry name" value="NAD(P)-binding Rossmann-fold domains"/>
    <property type="match status" value="1"/>
</dbReference>
<dbReference type="Pfam" id="PF00999">
    <property type="entry name" value="Na_H_Exchanger"/>
    <property type="match status" value="2"/>
</dbReference>
<dbReference type="PANTHER" id="PTHR42751:SF1">
    <property type="entry name" value="CATION_PROTON ANTIPORTER YBAL-RELATED"/>
    <property type="match status" value="1"/>
</dbReference>
<feature type="domain" description="RCK N-terminal" evidence="8">
    <location>
        <begin position="491"/>
        <end position="607"/>
    </location>
</feature>
<keyword evidence="4 7" id="KW-0812">Transmembrane</keyword>
<evidence type="ECO:0000313" key="10">
    <source>
        <dbReference type="Proteomes" id="UP000631034"/>
    </source>
</evidence>